<name>A0A165RDH4_9AGAM</name>
<evidence type="ECO:0000313" key="1">
    <source>
        <dbReference type="EMBL" id="KZT23660.1"/>
    </source>
</evidence>
<reference evidence="1 2" key="1">
    <citation type="journal article" date="2016" name="Mol. Biol. Evol.">
        <title>Comparative Genomics of Early-Diverging Mushroom-Forming Fungi Provides Insights into the Origins of Lignocellulose Decay Capabilities.</title>
        <authorList>
            <person name="Nagy L.G."/>
            <person name="Riley R."/>
            <person name="Tritt A."/>
            <person name="Adam C."/>
            <person name="Daum C."/>
            <person name="Floudas D."/>
            <person name="Sun H."/>
            <person name="Yadav J.S."/>
            <person name="Pangilinan J."/>
            <person name="Larsson K.H."/>
            <person name="Matsuura K."/>
            <person name="Barry K."/>
            <person name="Labutti K."/>
            <person name="Kuo R."/>
            <person name="Ohm R.A."/>
            <person name="Bhattacharya S.S."/>
            <person name="Shirouzu T."/>
            <person name="Yoshinaga Y."/>
            <person name="Martin F.M."/>
            <person name="Grigoriev I.V."/>
            <person name="Hibbett D.S."/>
        </authorList>
    </citation>
    <scope>NUCLEOTIDE SEQUENCE [LARGE SCALE GENOMIC DNA]</scope>
    <source>
        <strain evidence="1 2">HHB14362 ss-1</strain>
    </source>
</reference>
<gene>
    <name evidence="1" type="ORF">NEOLEDRAFT_1136139</name>
</gene>
<accession>A0A165RDH4</accession>
<proteinExistence type="predicted"/>
<organism evidence="1 2">
    <name type="scientific">Neolentinus lepideus HHB14362 ss-1</name>
    <dbReference type="NCBI Taxonomy" id="1314782"/>
    <lineage>
        <taxon>Eukaryota</taxon>
        <taxon>Fungi</taxon>
        <taxon>Dikarya</taxon>
        <taxon>Basidiomycota</taxon>
        <taxon>Agaricomycotina</taxon>
        <taxon>Agaricomycetes</taxon>
        <taxon>Gloeophyllales</taxon>
        <taxon>Gloeophyllaceae</taxon>
        <taxon>Neolentinus</taxon>
    </lineage>
</organism>
<dbReference type="AlphaFoldDB" id="A0A165RDH4"/>
<keyword evidence="2" id="KW-1185">Reference proteome</keyword>
<protein>
    <submittedName>
        <fullName evidence="1">Uncharacterized protein</fullName>
    </submittedName>
</protein>
<dbReference type="EMBL" id="KV425583">
    <property type="protein sequence ID" value="KZT23660.1"/>
    <property type="molecule type" value="Genomic_DNA"/>
</dbReference>
<sequence>MHLRCMYLSEKHVSPDDTTENLHIVDTKYAAISAFHCDFTDLRYQHWKCFDHPY</sequence>
<dbReference type="Proteomes" id="UP000076761">
    <property type="component" value="Unassembled WGS sequence"/>
</dbReference>
<dbReference type="InParanoid" id="A0A165RDH4"/>
<evidence type="ECO:0000313" key="2">
    <source>
        <dbReference type="Proteomes" id="UP000076761"/>
    </source>
</evidence>